<organism evidence="2">
    <name type="scientific">uncultured Cytophagales bacterium</name>
    <dbReference type="NCBI Taxonomy" id="158755"/>
    <lineage>
        <taxon>Bacteria</taxon>
        <taxon>Pseudomonadati</taxon>
        <taxon>Bacteroidota</taxon>
        <taxon>Sphingobacteriia</taxon>
        <taxon>Sphingobacteriales</taxon>
        <taxon>environmental samples</taxon>
    </lineage>
</organism>
<feature type="compositionally biased region" description="Basic and acidic residues" evidence="1">
    <location>
        <begin position="143"/>
        <end position="153"/>
    </location>
</feature>
<reference evidence="2" key="1">
    <citation type="submission" date="2020-02" db="EMBL/GenBank/DDBJ databases">
        <authorList>
            <person name="Meier V. D."/>
        </authorList>
    </citation>
    <scope>NUCLEOTIDE SEQUENCE</scope>
    <source>
        <strain evidence="2">AVDCRST_MAG56</strain>
    </source>
</reference>
<feature type="region of interest" description="Disordered" evidence="1">
    <location>
        <begin position="36"/>
        <end position="74"/>
    </location>
</feature>
<evidence type="ECO:0000256" key="1">
    <source>
        <dbReference type="SAM" id="MobiDB-lite"/>
    </source>
</evidence>
<proteinExistence type="predicted"/>
<feature type="region of interest" description="Disordered" evidence="1">
    <location>
        <begin position="130"/>
        <end position="163"/>
    </location>
</feature>
<sequence length="274" mass="28258">EAHVVLDHWNRRRTVPGAGRPGVLRAGEDRLLPPAAAPGLRLPVRPAVPGSGHSGGRRHAAARAALPGGRPARTGVLPARQRRVAGRLGRSGRHLHPPGLRRVPARLPGLRQKRGPDQGRKAVLRRRPGRLRPAPGAVRGTQHRGDRLFDRHGRGGPAGGHQRAAAAHFAGAVLQPARPGPAALPGAVAGAAGSIDQVQVPHLAVRAGRESAGHGVSRGPRRGDSPRGGPATQKVPQARGPVRDAAPPGPQRHERKRPVPAGAGGAAAAWGAPV</sequence>
<feature type="non-terminal residue" evidence="2">
    <location>
        <position position="1"/>
    </location>
</feature>
<evidence type="ECO:0000313" key="2">
    <source>
        <dbReference type="EMBL" id="CAA9282231.1"/>
    </source>
</evidence>
<dbReference type="EMBL" id="CADCTQ010000323">
    <property type="protein sequence ID" value="CAA9282231.1"/>
    <property type="molecule type" value="Genomic_DNA"/>
</dbReference>
<name>A0A6J4JMB9_9SPHI</name>
<feature type="non-terminal residue" evidence="2">
    <location>
        <position position="274"/>
    </location>
</feature>
<protein>
    <submittedName>
        <fullName evidence="2">Bem46 protein</fullName>
    </submittedName>
</protein>
<feature type="compositionally biased region" description="Low complexity" evidence="1">
    <location>
        <begin position="62"/>
        <end position="73"/>
    </location>
</feature>
<feature type="region of interest" description="Disordered" evidence="1">
    <location>
        <begin position="208"/>
        <end position="274"/>
    </location>
</feature>
<feature type="compositionally biased region" description="Low complexity" evidence="1">
    <location>
        <begin position="36"/>
        <end position="51"/>
    </location>
</feature>
<accession>A0A6J4JMB9</accession>
<feature type="compositionally biased region" description="Low complexity" evidence="1">
    <location>
        <begin position="131"/>
        <end position="140"/>
    </location>
</feature>
<dbReference type="AlphaFoldDB" id="A0A6J4JMB9"/>
<gene>
    <name evidence="2" type="ORF">AVDCRST_MAG56-3820</name>
</gene>